<evidence type="ECO:0000256" key="1">
    <source>
        <dbReference type="ARBA" id="ARBA00007471"/>
    </source>
</evidence>
<evidence type="ECO:0000313" key="4">
    <source>
        <dbReference type="EMBL" id="JAS70738.1"/>
    </source>
</evidence>
<dbReference type="EMBL" id="GECU01008307">
    <property type="protein sequence ID" value="JAS99399.1"/>
    <property type="molecule type" value="Transcribed_RNA"/>
</dbReference>
<dbReference type="SUPFAM" id="SSF52799">
    <property type="entry name" value="(Phosphotyrosine protein) phosphatases II"/>
    <property type="match status" value="1"/>
</dbReference>
<dbReference type="CDD" id="cd13213">
    <property type="entry name" value="PH-GRAM_MTMR14"/>
    <property type="match status" value="1"/>
</dbReference>
<dbReference type="EMBL" id="GECU01036968">
    <property type="protein sequence ID" value="JAS70738.1"/>
    <property type="molecule type" value="Transcribed_RNA"/>
</dbReference>
<evidence type="ECO:0000313" key="9">
    <source>
        <dbReference type="EMBL" id="JAS89208.1"/>
    </source>
</evidence>
<evidence type="ECO:0000313" key="16">
    <source>
        <dbReference type="EMBL" id="JAT05881.1"/>
    </source>
</evidence>
<feature type="compositionally biased region" description="Polar residues" evidence="2">
    <location>
        <begin position="444"/>
        <end position="457"/>
    </location>
</feature>
<feature type="compositionally biased region" description="Polar residues" evidence="2">
    <location>
        <begin position="497"/>
        <end position="518"/>
    </location>
</feature>
<sequence length="636" mass="71174">MDCINESEIHSLIEYFSRTMYRAKHADEMAKGVMQKCVELAKLDYNVTVLDNTTGDLCAHYPSYLIIMESENSTGGDLIKDTIYEGDESPRLRELVIKARSARCRARFPVPVILFQGKFICRSATLSGGPEIYSRSGFDYFFAGESTIGEQNQDDNDQNNLNNPCNNWVLCDQVRKDDIRLLKSLSVGTIVDFMVEKKKVKFGLNVTSSEKVDKEKRYSQFTILSLPYPGCEFFKEFRDQNYSAENLYYNWSQTHVDAEIIVPQDSITDRVPVKWKDYKKWNLLSLTGNYLLLLLRYTFDSSSGMLIHCISGWDRTPLFTSLLRICLWADGAIHKSLTPIQLLYFTIAYDWLLFGHDLQDRKNKGEDIFYFCFHFLKYLMGDEYSVPNRCKGKVTGGSNNMLRSVEDYVQCDGGDLDGGEMIMCSQGSTHSLNSSWSSISSKSQEINASQSEDTNMSGGIWIGDGTQSQLSSSSSNSGGSTLTDFTDTQKILMAKMSQATSTSPVAVPTRTSFRQRNESTSSLSIGSWQYVTSTGSLRSSGSSNSRSSGPDTAVTDSTATVTEVSPEGCFIKRKQSDDHSQCGSSCAMRRERLEQIRKLFANCYCQSIGHNLKDGSESSGLSNIIGNLAGKIYQKT</sequence>
<evidence type="ECO:0000259" key="3">
    <source>
        <dbReference type="Pfam" id="PF06602"/>
    </source>
</evidence>
<feature type="domain" description="Myotubularin phosphatase" evidence="3">
    <location>
        <begin position="298"/>
        <end position="366"/>
    </location>
</feature>
<accession>A0A1B6H7R8</accession>
<dbReference type="GO" id="GO:0004438">
    <property type="term" value="F:phosphatidylinositol-3-phosphate phosphatase activity"/>
    <property type="evidence" value="ECO:0007669"/>
    <property type="project" value="InterPro"/>
</dbReference>
<evidence type="ECO:0000313" key="5">
    <source>
        <dbReference type="EMBL" id="JAS72800.1"/>
    </source>
</evidence>
<dbReference type="EMBL" id="GECU01005070">
    <property type="protein sequence ID" value="JAT02637.1"/>
    <property type="molecule type" value="Transcribed_RNA"/>
</dbReference>
<dbReference type="EMBL" id="GECU01026792">
    <property type="protein sequence ID" value="JAS80914.1"/>
    <property type="molecule type" value="Transcribed_RNA"/>
</dbReference>
<dbReference type="PANTHER" id="PTHR13524:SF2">
    <property type="entry name" value="MYOTUBULARIN-RELATED PROTEIN 14"/>
    <property type="match status" value="1"/>
</dbReference>
<evidence type="ECO:0000313" key="12">
    <source>
        <dbReference type="EMBL" id="JAS96980.1"/>
    </source>
</evidence>
<feature type="region of interest" description="Disordered" evidence="2">
    <location>
        <begin position="536"/>
        <end position="560"/>
    </location>
</feature>
<evidence type="ECO:0000313" key="15">
    <source>
        <dbReference type="EMBL" id="JAT02637.1"/>
    </source>
</evidence>
<protein>
    <recommendedName>
        <fullName evidence="3">Myotubularin phosphatase domain-containing protein</fullName>
    </recommendedName>
</protein>
<evidence type="ECO:0000313" key="6">
    <source>
        <dbReference type="EMBL" id="JAS76535.1"/>
    </source>
</evidence>
<dbReference type="InterPro" id="IPR016130">
    <property type="entry name" value="Tyr_Pase_AS"/>
</dbReference>
<dbReference type="EMBL" id="GECU01010726">
    <property type="protein sequence ID" value="JAS96980.1"/>
    <property type="molecule type" value="Transcribed_RNA"/>
</dbReference>
<dbReference type="AlphaFoldDB" id="A0A1B6H7R8"/>
<name>A0A1B6H7R8_9HEMI</name>
<feature type="region of interest" description="Disordered" evidence="2">
    <location>
        <begin position="443"/>
        <end position="482"/>
    </location>
</feature>
<evidence type="ECO:0000256" key="2">
    <source>
        <dbReference type="SAM" id="MobiDB-lite"/>
    </source>
</evidence>
<evidence type="ECO:0000313" key="8">
    <source>
        <dbReference type="EMBL" id="JAS80914.1"/>
    </source>
</evidence>
<evidence type="ECO:0000313" key="7">
    <source>
        <dbReference type="EMBL" id="JAS79491.1"/>
    </source>
</evidence>
<dbReference type="EMBL" id="GECU01018498">
    <property type="protein sequence ID" value="JAS89208.1"/>
    <property type="molecule type" value="Transcribed_RNA"/>
</dbReference>
<dbReference type="InterPro" id="IPR029021">
    <property type="entry name" value="Prot-tyrosine_phosphatase-like"/>
</dbReference>
<gene>
    <name evidence="4" type="ORF">g.36593</name>
    <name evidence="13" type="ORF">g.36597</name>
    <name evidence="15" type="ORF">g.36601</name>
    <name evidence="9" type="ORF">g.36604</name>
    <name evidence="16" type="ORF">g.36607</name>
    <name evidence="11" type="ORF">g.36611</name>
    <name evidence="14" type="ORF">g.36615</name>
    <name evidence="12" type="ORF">g.36618</name>
    <name evidence="6" type="ORF">g.36622</name>
    <name evidence="7" type="ORF">g.36626</name>
    <name evidence="5" type="ORF">g.36629</name>
    <name evidence="8" type="ORF">g.36633</name>
    <name evidence="10" type="ORF">g.36637</name>
</gene>
<dbReference type="Gene3D" id="3.90.190.10">
    <property type="entry name" value="Protein tyrosine phosphatase superfamily"/>
    <property type="match status" value="1"/>
</dbReference>
<evidence type="ECO:0000313" key="10">
    <source>
        <dbReference type="EMBL" id="JAS91224.1"/>
    </source>
</evidence>
<dbReference type="InterPro" id="IPR039802">
    <property type="entry name" value="MTMR14"/>
</dbReference>
<dbReference type="InterPro" id="IPR039803">
    <property type="entry name" value="MTMR14_PH-GRAM"/>
</dbReference>
<dbReference type="EMBL" id="GECU01031171">
    <property type="protein sequence ID" value="JAS76535.1"/>
    <property type="molecule type" value="Transcribed_RNA"/>
</dbReference>
<evidence type="ECO:0000313" key="14">
    <source>
        <dbReference type="EMBL" id="JAT00868.1"/>
    </source>
</evidence>
<evidence type="ECO:0000313" key="11">
    <source>
        <dbReference type="EMBL" id="JAS95900.1"/>
    </source>
</evidence>
<dbReference type="EMBL" id="GECU01028215">
    <property type="protein sequence ID" value="JAS79491.1"/>
    <property type="molecule type" value="Transcribed_RNA"/>
</dbReference>
<organism evidence="4">
    <name type="scientific">Homalodisca liturata</name>
    <dbReference type="NCBI Taxonomy" id="320908"/>
    <lineage>
        <taxon>Eukaryota</taxon>
        <taxon>Metazoa</taxon>
        <taxon>Ecdysozoa</taxon>
        <taxon>Arthropoda</taxon>
        <taxon>Hexapoda</taxon>
        <taxon>Insecta</taxon>
        <taxon>Pterygota</taxon>
        <taxon>Neoptera</taxon>
        <taxon>Paraneoptera</taxon>
        <taxon>Hemiptera</taxon>
        <taxon>Auchenorrhyncha</taxon>
        <taxon>Membracoidea</taxon>
        <taxon>Cicadellidae</taxon>
        <taxon>Cicadellinae</taxon>
        <taxon>Proconiini</taxon>
        <taxon>Homalodisca</taxon>
    </lineage>
</organism>
<dbReference type="EMBL" id="GECU01016482">
    <property type="protein sequence ID" value="JAS91224.1"/>
    <property type="molecule type" value="Transcribed_RNA"/>
</dbReference>
<dbReference type="PROSITE" id="PS00383">
    <property type="entry name" value="TYR_PHOSPHATASE_1"/>
    <property type="match status" value="1"/>
</dbReference>
<dbReference type="PANTHER" id="PTHR13524">
    <property type="entry name" value="MYOTUBULARIN-RELATED"/>
    <property type="match status" value="1"/>
</dbReference>
<dbReference type="InterPro" id="IPR010569">
    <property type="entry name" value="Myotubularin-like_Pase_dom"/>
</dbReference>
<dbReference type="EMBL" id="GECU01011806">
    <property type="protein sequence ID" value="JAS95900.1"/>
    <property type="molecule type" value="Transcribed_RNA"/>
</dbReference>
<proteinExistence type="inferred from homology"/>
<feature type="region of interest" description="Disordered" evidence="2">
    <location>
        <begin position="496"/>
        <end position="518"/>
    </location>
</feature>
<comment type="similarity">
    <text evidence="1">Belongs to the protein-tyrosine phosphatase family. Non-receptor class myotubularin subfamily.</text>
</comment>
<feature type="compositionally biased region" description="Low complexity" evidence="2">
    <location>
        <begin position="465"/>
        <end position="482"/>
    </location>
</feature>
<evidence type="ECO:0000313" key="13">
    <source>
        <dbReference type="EMBL" id="JAS99399.1"/>
    </source>
</evidence>
<dbReference type="EMBL" id="GECU01034906">
    <property type="protein sequence ID" value="JAS72800.1"/>
    <property type="molecule type" value="Transcribed_RNA"/>
</dbReference>
<dbReference type="EMBL" id="GECU01001826">
    <property type="protein sequence ID" value="JAT05881.1"/>
    <property type="molecule type" value="Transcribed_RNA"/>
</dbReference>
<reference evidence="4" key="1">
    <citation type="submission" date="2015-11" db="EMBL/GenBank/DDBJ databases">
        <title>De novo transcriptome assembly of four potential Pierce s Disease insect vectors from Arizona vineyards.</title>
        <authorList>
            <person name="Tassone E.E."/>
        </authorList>
    </citation>
    <scope>NUCLEOTIDE SEQUENCE</scope>
</reference>
<dbReference type="Pfam" id="PF06602">
    <property type="entry name" value="Myotub-related"/>
    <property type="match status" value="1"/>
</dbReference>
<dbReference type="EMBL" id="GECU01006839">
    <property type="protein sequence ID" value="JAT00868.1"/>
    <property type="molecule type" value="Transcribed_RNA"/>
</dbReference>